<proteinExistence type="predicted"/>
<reference evidence="3 4" key="1">
    <citation type="submission" date="2017-08" db="EMBL/GenBank/DDBJ databases">
        <title>Infants hospitalized years apart are colonized by the same room-sourced microbial strains.</title>
        <authorList>
            <person name="Brooks B."/>
            <person name="Olm M.R."/>
            <person name="Firek B.A."/>
            <person name="Baker R."/>
            <person name="Thomas B.C."/>
            <person name="Morowitz M.J."/>
            <person name="Banfield J.F."/>
        </authorList>
    </citation>
    <scope>NUCLEOTIDE SEQUENCE [LARGE SCALE GENOMIC DNA]</scope>
    <source>
        <strain evidence="3">S2_012_000_R2_81</strain>
    </source>
</reference>
<name>A0A2W5DF48_9BURK</name>
<protein>
    <submittedName>
        <fullName evidence="3">DUF1016 domain-containing protein</fullName>
    </submittedName>
</protein>
<sequence>MSPAMQRLRQTLRANLAPEQADVQAKEQVGAKLGPGRDQVTPEATPEVTPEVRRVEFPDMTGFLRANLMYVRAFAEAWPDAVIVQQAVRQLPWGHNLPGIEQIERELGGQ</sequence>
<feature type="region of interest" description="Disordered" evidence="1">
    <location>
        <begin position="14"/>
        <end position="48"/>
    </location>
</feature>
<evidence type="ECO:0000313" key="4">
    <source>
        <dbReference type="Proteomes" id="UP000249633"/>
    </source>
</evidence>
<dbReference type="Proteomes" id="UP000249633">
    <property type="component" value="Unassembled WGS sequence"/>
</dbReference>
<dbReference type="Pfam" id="PF17761">
    <property type="entry name" value="DUF1016_N"/>
    <property type="match status" value="1"/>
</dbReference>
<feature type="domain" description="YhcG N-terminal" evidence="2">
    <location>
        <begin position="55"/>
        <end position="102"/>
    </location>
</feature>
<dbReference type="EMBL" id="QFOD01000038">
    <property type="protein sequence ID" value="PZP27010.1"/>
    <property type="molecule type" value="Genomic_DNA"/>
</dbReference>
<gene>
    <name evidence="3" type="ORF">DI603_22970</name>
</gene>
<dbReference type="AlphaFoldDB" id="A0A2W5DF48"/>
<organism evidence="3 4">
    <name type="scientific">Roseateles depolymerans</name>
    <dbReference type="NCBI Taxonomy" id="76731"/>
    <lineage>
        <taxon>Bacteria</taxon>
        <taxon>Pseudomonadati</taxon>
        <taxon>Pseudomonadota</taxon>
        <taxon>Betaproteobacteria</taxon>
        <taxon>Burkholderiales</taxon>
        <taxon>Sphaerotilaceae</taxon>
        <taxon>Roseateles</taxon>
    </lineage>
</organism>
<evidence type="ECO:0000259" key="2">
    <source>
        <dbReference type="Pfam" id="PF17761"/>
    </source>
</evidence>
<dbReference type="InterPro" id="IPR041527">
    <property type="entry name" value="YhcG_N"/>
</dbReference>
<evidence type="ECO:0000256" key="1">
    <source>
        <dbReference type="SAM" id="MobiDB-lite"/>
    </source>
</evidence>
<comment type="caution">
    <text evidence="3">The sequence shown here is derived from an EMBL/GenBank/DDBJ whole genome shotgun (WGS) entry which is preliminary data.</text>
</comment>
<accession>A0A2W5DF48</accession>
<evidence type="ECO:0000313" key="3">
    <source>
        <dbReference type="EMBL" id="PZP27010.1"/>
    </source>
</evidence>